<dbReference type="Pfam" id="PF13041">
    <property type="entry name" value="PPR_2"/>
    <property type="match status" value="1"/>
</dbReference>
<keyword evidence="2" id="KW-0677">Repeat</keyword>
<dbReference type="NCBIfam" id="TIGR00756">
    <property type="entry name" value="PPR"/>
    <property type="match status" value="2"/>
</dbReference>
<dbReference type="AlphaFoldDB" id="A0A5P1EPM7"/>
<evidence type="ECO:0000256" key="2">
    <source>
        <dbReference type="ARBA" id="ARBA00022737"/>
    </source>
</evidence>
<gene>
    <name evidence="4" type="ORF">A4U43_C05F1800</name>
</gene>
<dbReference type="InterPro" id="IPR011990">
    <property type="entry name" value="TPR-like_helical_dom_sf"/>
</dbReference>
<evidence type="ECO:0000256" key="1">
    <source>
        <dbReference type="ARBA" id="ARBA00007626"/>
    </source>
</evidence>
<organism evidence="4 5">
    <name type="scientific">Asparagus officinalis</name>
    <name type="common">Garden asparagus</name>
    <dbReference type="NCBI Taxonomy" id="4686"/>
    <lineage>
        <taxon>Eukaryota</taxon>
        <taxon>Viridiplantae</taxon>
        <taxon>Streptophyta</taxon>
        <taxon>Embryophyta</taxon>
        <taxon>Tracheophyta</taxon>
        <taxon>Spermatophyta</taxon>
        <taxon>Magnoliopsida</taxon>
        <taxon>Liliopsida</taxon>
        <taxon>Asparagales</taxon>
        <taxon>Asparagaceae</taxon>
        <taxon>Asparagoideae</taxon>
        <taxon>Asparagus</taxon>
    </lineage>
</organism>
<proteinExistence type="inferred from homology"/>
<dbReference type="SUPFAM" id="SSF48452">
    <property type="entry name" value="TPR-like"/>
    <property type="match status" value="1"/>
</dbReference>
<feature type="repeat" description="PPR" evidence="3">
    <location>
        <begin position="135"/>
        <end position="169"/>
    </location>
</feature>
<comment type="similarity">
    <text evidence="1">Belongs to the PPR family. P subfamily.</text>
</comment>
<dbReference type="PROSITE" id="PS51375">
    <property type="entry name" value="PPR"/>
    <property type="match status" value="3"/>
</dbReference>
<feature type="repeat" description="PPR" evidence="3">
    <location>
        <begin position="205"/>
        <end position="239"/>
    </location>
</feature>
<evidence type="ECO:0008006" key="6">
    <source>
        <dbReference type="Google" id="ProtNLM"/>
    </source>
</evidence>
<accession>A0A5P1EPM7</accession>
<dbReference type="Proteomes" id="UP000243459">
    <property type="component" value="Chromosome 5"/>
</dbReference>
<dbReference type="GO" id="GO:0003729">
    <property type="term" value="F:mRNA binding"/>
    <property type="evidence" value="ECO:0007669"/>
    <property type="project" value="UniProtKB-ARBA"/>
</dbReference>
<dbReference type="GO" id="GO:0005739">
    <property type="term" value="C:mitochondrion"/>
    <property type="evidence" value="ECO:0007669"/>
    <property type="project" value="TreeGrafter"/>
</dbReference>
<dbReference type="PANTHER" id="PTHR45717:SF8">
    <property type="entry name" value="OS01G0301000 PROTEIN"/>
    <property type="match status" value="1"/>
</dbReference>
<dbReference type="PANTHER" id="PTHR45717">
    <property type="entry name" value="OS12G0527900 PROTEIN"/>
    <property type="match status" value="1"/>
</dbReference>
<dbReference type="OrthoDB" id="1717827at2759"/>
<evidence type="ECO:0000313" key="4">
    <source>
        <dbReference type="EMBL" id="ONK67603.1"/>
    </source>
</evidence>
<evidence type="ECO:0000256" key="3">
    <source>
        <dbReference type="PROSITE-ProRule" id="PRU00708"/>
    </source>
</evidence>
<reference evidence="5" key="1">
    <citation type="journal article" date="2017" name="Nat. Commun.">
        <title>The asparagus genome sheds light on the origin and evolution of a young Y chromosome.</title>
        <authorList>
            <person name="Harkess A."/>
            <person name="Zhou J."/>
            <person name="Xu C."/>
            <person name="Bowers J.E."/>
            <person name="Van der Hulst R."/>
            <person name="Ayyampalayam S."/>
            <person name="Mercati F."/>
            <person name="Riccardi P."/>
            <person name="McKain M.R."/>
            <person name="Kakrana A."/>
            <person name="Tang H."/>
            <person name="Ray J."/>
            <person name="Groenendijk J."/>
            <person name="Arikit S."/>
            <person name="Mathioni S.M."/>
            <person name="Nakano M."/>
            <person name="Shan H."/>
            <person name="Telgmann-Rauber A."/>
            <person name="Kanno A."/>
            <person name="Yue Z."/>
            <person name="Chen H."/>
            <person name="Li W."/>
            <person name="Chen Y."/>
            <person name="Xu X."/>
            <person name="Zhang Y."/>
            <person name="Luo S."/>
            <person name="Chen H."/>
            <person name="Gao J."/>
            <person name="Mao Z."/>
            <person name="Pires J.C."/>
            <person name="Luo M."/>
            <person name="Kudrna D."/>
            <person name="Wing R.A."/>
            <person name="Meyers B.C."/>
            <person name="Yi K."/>
            <person name="Kong H."/>
            <person name="Lavrijsen P."/>
            <person name="Sunseri F."/>
            <person name="Falavigna A."/>
            <person name="Ye Y."/>
            <person name="Leebens-Mack J.H."/>
            <person name="Chen G."/>
        </authorList>
    </citation>
    <scope>NUCLEOTIDE SEQUENCE [LARGE SCALE GENOMIC DNA]</scope>
    <source>
        <strain evidence="5">cv. DH0086</strain>
    </source>
</reference>
<keyword evidence="5" id="KW-1185">Reference proteome</keyword>
<name>A0A5P1EPM7_ASPOF</name>
<protein>
    <recommendedName>
        <fullName evidence="6">Pentacotripeptide-repeat region of PRORP domain-containing protein</fullName>
    </recommendedName>
</protein>
<dbReference type="InterPro" id="IPR002885">
    <property type="entry name" value="PPR_rpt"/>
</dbReference>
<dbReference type="OMA" id="RCDYRTI"/>
<dbReference type="Gramene" id="ONK67603">
    <property type="protein sequence ID" value="ONK67603"/>
    <property type="gene ID" value="A4U43_C05F1800"/>
</dbReference>
<feature type="repeat" description="PPR" evidence="3">
    <location>
        <begin position="346"/>
        <end position="380"/>
    </location>
</feature>
<dbReference type="EMBL" id="CM007385">
    <property type="protein sequence ID" value="ONK67603.1"/>
    <property type="molecule type" value="Genomic_DNA"/>
</dbReference>
<dbReference type="Pfam" id="PF01535">
    <property type="entry name" value="PPR"/>
    <property type="match status" value="2"/>
</dbReference>
<dbReference type="Gene3D" id="1.25.40.10">
    <property type="entry name" value="Tetratricopeptide repeat domain"/>
    <property type="match status" value="2"/>
</dbReference>
<evidence type="ECO:0000313" key="5">
    <source>
        <dbReference type="Proteomes" id="UP000243459"/>
    </source>
</evidence>
<sequence length="459" mass="52884">MMTTMMIMVAKNRIRGLPLKTVVTRAFSTAPPSGENKRLYRRLSALGTNPGVTRTLDEWVKEGKAVTESKLVNIVKELRRYKNYKPALKVIDWMEKRGFGINESIHAMRLDLIAKSKTPEIAEKYFSKLPELAKNQFTYGALLNIYCQEKAADKALSLYEKMKELNLASNTLVTNNIMTLHLKLGQHEKIPTLFQEMESLKISPDRITYGILMSSYASRNDIESVEKVVDEMKRGGRVGFDWSLWCNLAGYYNSSGFFEKAESVLKNAEKMMPSGDREAYHFLITLYAGAGNLSEVKRVWRLLKDSFRKMTNMSYYHMFHALKKLGDVDELKKIFEEWELHFDHFDVKLVNVVLDAYLEKGMIKEAEIIWENAISKGCGSDFRTFELFAKYYLEQGERDLATKLLERYACILKQEKGRINEGKAKKFIEHLVGVKDVDGVEAFCKSFKDLVCLYPKKKC</sequence>